<dbReference type="GO" id="GO:0045087">
    <property type="term" value="P:innate immune response"/>
    <property type="evidence" value="ECO:0007669"/>
    <property type="project" value="UniProtKB-KW"/>
</dbReference>
<sequence length="951" mass="106390">MDFAPSLGRSPVARSSPALSLNSTWKVSGALWPTCRTMHSPPPEAWLWKYISSPLRPRRTVSDRRTRSGDGGQRLEAMAPRRAGAGRLVATRLRRVPPCDPGRKVSVSLLQRSLPVPGRALPLLCLQSAAAVCLDAGATAYNEKSETDTPRENDSWQIPINHHDFKILKNNERQLHEVLWKKFGCVSTLVSPALEGNSKSLQVFRKMLRPGLELSVWKGDLTQHAVDAVVNAANEDLIHGGGLALALVKVGGPEIQEESRRWIARYGKVPTGNIAVTGAGRLPCKVIIHAVGPRWRAMDPQGCISILQRAITSILDYVIYANTHIETLAIPAVSSGIFQFPLDLCTQTIVETIQFHLQGNQMFGNLKEIHLVSNEDPTVASWKAASEQILGKNELGPWLSHSATHPPNTMVMNNLTLQIVQGYIELQLTDVIVIYVHGTGVGVGLLSNSILPQAGVEMKWEFEKNARLSEDSQFVGITREYELPYRYVCHVIWPSRCPEYLILRNAVRKCLEKCLELNITSISFPALGTGSITIGKEEAAAIMIDEVLTFAKDHLKKKLTVRFVILPGQLEIFKIFSTEMAKKSKMLGINNYSAPQLTREEKRENGLEARSPVINLTTCNKEEMCEAKAWIQRILTLRNQHIIKNNHILYLGKEEHDLLSLLQKTSNVSISEIITPGEAWLEIKGAQTDLIEAVLSIEHMLCKVQEEVARKKEQGLWNLLGQWTHQQSKSQDEMKEMKIMFLKYSVPLTEELQDQKKQFEKYGLRVIKVEEIKNEVLMTVFQRKKKMMEGKSHGKPVSHILFQQVPHQFCTTVCRVGFQRMYSEPCDPKYGAGIYFTMNLKTLADKVKKTSATDKLIYVFEAEVLTGFFCQGEQLSIAPPPLSSVVVDGHDSVVDNVSSPETFVIFSGIQAMPRHLWTCIQDHVSLQDYSSGPMMLSQGPWGKFTSGSPVD</sequence>
<dbReference type="PANTHER" id="PTHR14453">
    <property type="entry name" value="PARP/ZINC FINGER CCCH TYPE DOMAIN CONTAINING PROTEIN"/>
    <property type="match status" value="1"/>
</dbReference>
<keyword evidence="11" id="KW-0520">NAD</keyword>
<dbReference type="GO" id="GO:0032991">
    <property type="term" value="C:protein-containing complex"/>
    <property type="evidence" value="ECO:0007669"/>
    <property type="project" value="Ensembl"/>
</dbReference>
<dbReference type="SUPFAM" id="SSF52949">
    <property type="entry name" value="Macro domain-like"/>
    <property type="match status" value="2"/>
</dbReference>
<dbReference type="PANTHER" id="PTHR14453:SF70">
    <property type="entry name" value="PROTEIN MONO-ADP-RIBOSYLTRANSFERASE PARP9"/>
    <property type="match status" value="1"/>
</dbReference>
<dbReference type="InterPro" id="IPR012317">
    <property type="entry name" value="Poly(ADP-ribose)pol_cat_dom"/>
</dbReference>
<feature type="domain" description="Macro" evidence="15">
    <location>
        <begin position="201"/>
        <end position="390"/>
    </location>
</feature>
<dbReference type="GO" id="GO:0010629">
    <property type="term" value="P:negative regulation of gene expression"/>
    <property type="evidence" value="ECO:0007669"/>
    <property type="project" value="Ensembl"/>
</dbReference>
<evidence type="ECO:0000256" key="9">
    <source>
        <dbReference type="ARBA" id="ARBA00022765"/>
    </source>
</evidence>
<dbReference type="EMBL" id="ABDC03001088">
    <property type="status" value="NOT_ANNOTATED_CDS"/>
    <property type="molecule type" value="Genomic_DNA"/>
</dbReference>
<dbReference type="Pfam" id="PF23254">
    <property type="entry name" value="KH_PARP14_8"/>
    <property type="match status" value="1"/>
</dbReference>
<keyword evidence="6" id="KW-0808">Transferase</keyword>
<dbReference type="GO" id="GO:0003950">
    <property type="term" value="F:NAD+ poly-ADP-ribosyltransferase activity"/>
    <property type="evidence" value="ECO:0007669"/>
    <property type="project" value="Ensembl"/>
</dbReference>
<proteinExistence type="inferred from homology"/>
<keyword evidence="12" id="KW-0539">Nucleus</keyword>
<dbReference type="GO" id="GO:0005829">
    <property type="term" value="C:cytosol"/>
    <property type="evidence" value="ECO:0007669"/>
    <property type="project" value="Ensembl"/>
</dbReference>
<evidence type="ECO:0000256" key="7">
    <source>
        <dbReference type="ARBA" id="ARBA00022695"/>
    </source>
</evidence>
<dbReference type="GO" id="GO:0000077">
    <property type="term" value="P:DNA damage checkpoint signaling"/>
    <property type="evidence" value="ECO:0007669"/>
    <property type="project" value="Ensembl"/>
</dbReference>
<evidence type="ECO:0000256" key="11">
    <source>
        <dbReference type="ARBA" id="ARBA00023027"/>
    </source>
</evidence>
<evidence type="ECO:0000256" key="8">
    <source>
        <dbReference type="ARBA" id="ARBA00022737"/>
    </source>
</evidence>
<gene>
    <name evidence="16" type="primary">PARP9</name>
</gene>
<dbReference type="GO" id="GO:0140802">
    <property type="term" value="F:NAD+-protein-C-terminal glycine ADP-ribosyltransferase activity"/>
    <property type="evidence" value="ECO:0007669"/>
    <property type="project" value="Ensembl"/>
</dbReference>
<dbReference type="InterPro" id="IPR057049">
    <property type="entry name" value="PARP14_KH_8"/>
</dbReference>
<dbReference type="PROSITE" id="PS51059">
    <property type="entry name" value="PARP_CATALYTIC"/>
    <property type="match status" value="1"/>
</dbReference>
<dbReference type="CDD" id="cd01439">
    <property type="entry name" value="TCCD_inducible_PARP_like"/>
    <property type="match status" value="1"/>
</dbReference>
<dbReference type="GO" id="GO:0070212">
    <property type="term" value="P:protein poly-ADP-ribosylation"/>
    <property type="evidence" value="ECO:0007669"/>
    <property type="project" value="TreeGrafter"/>
</dbReference>
<dbReference type="GO" id="GO:0045893">
    <property type="term" value="P:positive regulation of DNA-templated transcription"/>
    <property type="evidence" value="ECO:0007669"/>
    <property type="project" value="Ensembl"/>
</dbReference>
<dbReference type="GO" id="GO:0016779">
    <property type="term" value="F:nucleotidyltransferase activity"/>
    <property type="evidence" value="ECO:0007669"/>
    <property type="project" value="UniProtKB-KW"/>
</dbReference>
<evidence type="ECO:0000256" key="10">
    <source>
        <dbReference type="ARBA" id="ARBA00022859"/>
    </source>
</evidence>
<dbReference type="GO" id="GO:0097677">
    <property type="term" value="F:STAT family protein binding"/>
    <property type="evidence" value="ECO:0007669"/>
    <property type="project" value="Ensembl"/>
</dbReference>
<evidence type="ECO:0000259" key="15">
    <source>
        <dbReference type="PROSITE" id="PS51154"/>
    </source>
</evidence>
<dbReference type="GO" id="GO:0004857">
    <property type="term" value="F:enzyme inhibitor activity"/>
    <property type="evidence" value="ECO:0007669"/>
    <property type="project" value="Ensembl"/>
</dbReference>
<dbReference type="GO" id="GO:0006302">
    <property type="term" value="P:double-strand break repair"/>
    <property type="evidence" value="ECO:0007669"/>
    <property type="project" value="Ensembl"/>
</dbReference>
<evidence type="ECO:0000256" key="3">
    <source>
        <dbReference type="ARBA" id="ARBA00022490"/>
    </source>
</evidence>
<evidence type="ECO:0000256" key="5">
    <source>
        <dbReference type="ARBA" id="ARBA00022676"/>
    </source>
</evidence>
<organism evidence="16 17">
    <name type="scientific">Microcebus murinus</name>
    <name type="common">Gray mouse lemur</name>
    <name type="synonym">Lemur murinus</name>
    <dbReference type="NCBI Taxonomy" id="30608"/>
    <lineage>
        <taxon>Eukaryota</taxon>
        <taxon>Metazoa</taxon>
        <taxon>Chordata</taxon>
        <taxon>Craniata</taxon>
        <taxon>Vertebrata</taxon>
        <taxon>Euteleostomi</taxon>
        <taxon>Mammalia</taxon>
        <taxon>Eutheria</taxon>
        <taxon>Euarchontoglires</taxon>
        <taxon>Primates</taxon>
        <taxon>Strepsirrhini</taxon>
        <taxon>Lemuriformes</taxon>
        <taxon>Cheirogaleidae</taxon>
        <taxon>Microcebus</taxon>
    </lineage>
</organism>
<evidence type="ECO:0000256" key="6">
    <source>
        <dbReference type="ARBA" id="ARBA00022679"/>
    </source>
</evidence>
<evidence type="ECO:0000259" key="14">
    <source>
        <dbReference type="PROSITE" id="PS51059"/>
    </source>
</evidence>
<dbReference type="Proteomes" id="UP000694394">
    <property type="component" value="Chromosome 1"/>
</dbReference>
<evidence type="ECO:0000313" key="17">
    <source>
        <dbReference type="Proteomes" id="UP000694394"/>
    </source>
</evidence>
<reference evidence="16" key="1">
    <citation type="submission" date="2016-12" db="EMBL/GenBank/DDBJ databases">
        <title>Mouse lemur reference genome and diversity panel.</title>
        <authorList>
            <person name="Harris R."/>
            <person name="Larsen P."/>
            <person name="Liu Y."/>
            <person name="Hughes D.S."/>
            <person name="Murali S."/>
            <person name="Raveendran M."/>
            <person name="Korchina V."/>
            <person name="Wang M."/>
            <person name="Jhangiani S."/>
            <person name="Bandaranaike D."/>
            <person name="Bellair M."/>
            <person name="Blankenburg K."/>
            <person name="Chao H."/>
            <person name="Dahdouli M."/>
            <person name="Dinh H."/>
            <person name="Doddapaneni H."/>
            <person name="English A."/>
            <person name="Firestine M."/>
            <person name="Gnanaolivu R."/>
            <person name="Gross S."/>
            <person name="Hernandez B."/>
            <person name="Javaid M."/>
            <person name="Jayaseelan J."/>
            <person name="Jones J."/>
            <person name="Khan Z."/>
            <person name="Kovar C."/>
            <person name="Kurapati P."/>
            <person name="Le B."/>
            <person name="Lee S."/>
            <person name="Li M."/>
            <person name="Mathew T."/>
            <person name="Narasimhan A."/>
            <person name="Ngo D."/>
            <person name="Nguyen L."/>
            <person name="Okwuonu G."/>
            <person name="Ongeri F."/>
            <person name="Osuji N."/>
            <person name="Pu L.-L."/>
            <person name="Puazo M."/>
            <person name="Quiroz J."/>
            <person name="Raj R."/>
            <person name="Rajbhandari K."/>
            <person name="Reid J.G."/>
            <person name="Santibanez J."/>
            <person name="Sexton D."/>
            <person name="Skinner E."/>
            <person name="Vee V."/>
            <person name="Weissenberger G."/>
            <person name="Wu Y."/>
            <person name="Xin Y."/>
            <person name="Han Y."/>
            <person name="Campbell C."/>
            <person name="Brown A."/>
            <person name="Sullivan B."/>
            <person name="Shelton J."/>
            <person name="Brown S."/>
            <person name="Dudchenko O."/>
            <person name="Machol I."/>
            <person name="Durand N."/>
            <person name="Shamim M."/>
            <person name="Lieberman A."/>
            <person name="Muzny D.M."/>
            <person name="Richards S."/>
            <person name="Yoder A."/>
            <person name="Worley K.C."/>
            <person name="Rogers J."/>
            <person name="Gibbs R.A."/>
        </authorList>
    </citation>
    <scope>NUCLEOTIDE SEQUENCE [LARGE SCALE GENOMIC DNA]</scope>
</reference>
<reference evidence="16" key="3">
    <citation type="submission" date="2025-09" db="UniProtKB">
        <authorList>
            <consortium name="Ensembl"/>
        </authorList>
    </citation>
    <scope>IDENTIFICATION</scope>
</reference>
<name>A0A8C5YIA5_MICMU</name>
<dbReference type="GO" id="GO:0000122">
    <property type="term" value="P:negative regulation of transcription by RNA polymerase II"/>
    <property type="evidence" value="ECO:0007669"/>
    <property type="project" value="Ensembl"/>
</dbReference>
<feature type="domain" description="Macro" evidence="15">
    <location>
        <begin position="404"/>
        <end position="584"/>
    </location>
</feature>
<dbReference type="AlphaFoldDB" id="A0A8C5YIA5"/>
<dbReference type="FunFam" id="3.40.220.10:FF:000010">
    <property type="entry name" value="Poly [ADP-ribose] polymerase"/>
    <property type="match status" value="1"/>
</dbReference>
<dbReference type="InterPro" id="IPR052056">
    <property type="entry name" value="Mono-ARTD/PARP"/>
</dbReference>
<evidence type="ECO:0000256" key="2">
    <source>
        <dbReference type="ARBA" id="ARBA00004496"/>
    </source>
</evidence>
<keyword evidence="8" id="KW-0677">Repeat</keyword>
<feature type="domain" description="PARP catalytic" evidence="14">
    <location>
        <begin position="725"/>
        <end position="951"/>
    </location>
</feature>
<keyword evidence="7" id="KW-0548">Nucleotidyltransferase</keyword>
<keyword evidence="3" id="KW-0963">Cytoplasm</keyword>
<comment type="similarity">
    <text evidence="13">Belongs to the ARTD/PARP family.</text>
</comment>
<dbReference type="InterPro" id="IPR043472">
    <property type="entry name" value="Macro_dom-like"/>
</dbReference>
<evidence type="ECO:0000256" key="12">
    <source>
        <dbReference type="ARBA" id="ARBA00023242"/>
    </source>
</evidence>
<evidence type="ECO:0000256" key="13">
    <source>
        <dbReference type="ARBA" id="ARBA00024347"/>
    </source>
</evidence>
<dbReference type="GO" id="GO:1900182">
    <property type="term" value="P:positive regulation of protein localization to nucleus"/>
    <property type="evidence" value="ECO:0007669"/>
    <property type="project" value="Ensembl"/>
</dbReference>
<dbReference type="CDD" id="cd02907">
    <property type="entry name" value="Macro_Af1521_BAL-like"/>
    <property type="match status" value="1"/>
</dbReference>
<dbReference type="PROSITE" id="PS51154">
    <property type="entry name" value="MACRO"/>
    <property type="match status" value="2"/>
</dbReference>
<dbReference type="Pfam" id="PF01661">
    <property type="entry name" value="Macro"/>
    <property type="match status" value="2"/>
</dbReference>
<dbReference type="GO" id="GO:0042393">
    <property type="term" value="F:histone binding"/>
    <property type="evidence" value="ECO:0007669"/>
    <property type="project" value="Ensembl"/>
</dbReference>
<dbReference type="GO" id="GO:0090734">
    <property type="term" value="C:site of DNA damage"/>
    <property type="evidence" value="ECO:0007669"/>
    <property type="project" value="Ensembl"/>
</dbReference>
<dbReference type="GO" id="GO:0003714">
    <property type="term" value="F:transcription corepressor activity"/>
    <property type="evidence" value="ECO:0007669"/>
    <property type="project" value="Ensembl"/>
</dbReference>
<keyword evidence="5" id="KW-0328">Glycosyltransferase</keyword>
<dbReference type="Gene3D" id="3.40.220.10">
    <property type="entry name" value="Leucine Aminopeptidase, subunit E, domain 1"/>
    <property type="match status" value="2"/>
</dbReference>
<dbReference type="Ensembl" id="ENSMICT00000073080.1">
    <property type="protein sequence ID" value="ENSMICP00000051262.1"/>
    <property type="gene ID" value="ENSMICG00000049063.1"/>
</dbReference>
<evidence type="ECO:0000256" key="1">
    <source>
        <dbReference type="ARBA" id="ARBA00004123"/>
    </source>
</evidence>
<keyword evidence="4" id="KW-0399">Innate immunity</keyword>
<reference evidence="16" key="2">
    <citation type="submission" date="2025-08" db="UniProtKB">
        <authorList>
            <consortium name="Ensembl"/>
        </authorList>
    </citation>
    <scope>IDENTIFICATION</scope>
</reference>
<dbReference type="GO" id="GO:0002230">
    <property type="term" value="P:positive regulation of defense response to virus by host"/>
    <property type="evidence" value="ECO:0007669"/>
    <property type="project" value="Ensembl"/>
</dbReference>
<dbReference type="GO" id="GO:0005739">
    <property type="term" value="C:mitochondrion"/>
    <property type="evidence" value="ECO:0007669"/>
    <property type="project" value="Ensembl"/>
</dbReference>
<accession>A0A8C5YIA5</accession>
<dbReference type="GO" id="GO:0044389">
    <property type="term" value="F:ubiquitin-like protein ligase binding"/>
    <property type="evidence" value="ECO:0007669"/>
    <property type="project" value="Ensembl"/>
</dbReference>
<keyword evidence="10" id="KW-0391">Immunity</keyword>
<comment type="subcellular location">
    <subcellularLocation>
        <location evidence="2">Cytoplasm</location>
    </subcellularLocation>
    <subcellularLocation>
        <location evidence="1">Nucleus</location>
    </subcellularLocation>
</comment>
<dbReference type="GO" id="GO:0010608">
    <property type="term" value="P:post-transcriptional regulation of gene expression"/>
    <property type="evidence" value="ECO:0007669"/>
    <property type="project" value="Ensembl"/>
</dbReference>
<dbReference type="Gene3D" id="3.90.228.10">
    <property type="match status" value="1"/>
</dbReference>
<dbReference type="InterPro" id="IPR002589">
    <property type="entry name" value="Macro_dom"/>
</dbReference>
<dbReference type="GeneTree" id="ENSGT00940000158837"/>
<dbReference type="GO" id="GO:0005654">
    <property type="term" value="C:nucleoplasm"/>
    <property type="evidence" value="ECO:0007669"/>
    <property type="project" value="Ensembl"/>
</dbReference>
<evidence type="ECO:0000256" key="4">
    <source>
        <dbReference type="ARBA" id="ARBA00022588"/>
    </source>
</evidence>
<keyword evidence="17" id="KW-1185">Reference proteome</keyword>
<dbReference type="GO" id="GO:0060335">
    <property type="term" value="P:positive regulation of type II interferon-mediated signaling pathway"/>
    <property type="evidence" value="ECO:0007669"/>
    <property type="project" value="Ensembl"/>
</dbReference>
<dbReference type="SMART" id="SM00506">
    <property type="entry name" value="A1pp"/>
    <property type="match status" value="2"/>
</dbReference>
<evidence type="ECO:0000313" key="16">
    <source>
        <dbReference type="Ensembl" id="ENSMICP00000051262.1"/>
    </source>
</evidence>
<keyword evidence="9" id="KW-0013">ADP-ribosylation</keyword>
<protein>
    <submittedName>
        <fullName evidence="16">Poly(ADP-ribose) polymerase family member 9</fullName>
    </submittedName>
</protein>
<dbReference type="GO" id="GO:0072570">
    <property type="term" value="F:ADP-D-ribose binding"/>
    <property type="evidence" value="ECO:0007669"/>
    <property type="project" value="Ensembl"/>
</dbReference>
<dbReference type="SUPFAM" id="SSF56399">
    <property type="entry name" value="ADP-ribosylation"/>
    <property type="match status" value="1"/>
</dbReference>